<evidence type="ECO:0000313" key="6">
    <source>
        <dbReference type="Proteomes" id="UP000476310"/>
    </source>
</evidence>
<dbReference type="InterPro" id="IPR036390">
    <property type="entry name" value="WH_DNA-bd_sf"/>
</dbReference>
<sequence>MVGRALGRDAYAEGMATQEPSGAPSALTSSALAAIRRTSAVDTVRARISLAVDLGLLAPGERLPNVRATAAALGVGEITVRRALSTLEREGVVQRRPGRTGGTFIAERPRRRTVAQVAAYREDSDRVHRLIDERIVLEAGFAQLAAERLGRPGLDRLDECVREMDAAESWAEFHAGDRRFHLALAEGAGLPSALGMYERVTGELYAYFLPYPLDYLRRSNEQHKAIRAALAARDAASAAALLRDHVAELHHSMYVGLADTAERGEDG</sequence>
<keyword evidence="3" id="KW-0804">Transcription</keyword>
<protein>
    <submittedName>
        <fullName evidence="5">FadR family transcriptional regulator</fullName>
    </submittedName>
</protein>
<dbReference type="GO" id="GO:0003700">
    <property type="term" value="F:DNA-binding transcription factor activity"/>
    <property type="evidence" value="ECO:0007669"/>
    <property type="project" value="InterPro"/>
</dbReference>
<gene>
    <name evidence="5" type="ORF">G4H13_06935</name>
</gene>
<name>A0A6G4AA12_9ACTN</name>
<dbReference type="SUPFAM" id="SSF48008">
    <property type="entry name" value="GntR ligand-binding domain-like"/>
    <property type="match status" value="1"/>
</dbReference>
<dbReference type="AlphaFoldDB" id="A0A6G4AA12"/>
<dbReference type="PANTHER" id="PTHR43537">
    <property type="entry name" value="TRANSCRIPTIONAL REGULATOR, GNTR FAMILY"/>
    <property type="match status" value="1"/>
</dbReference>
<feature type="domain" description="HTH gntR-type" evidence="4">
    <location>
        <begin position="38"/>
        <end position="108"/>
    </location>
</feature>
<dbReference type="InterPro" id="IPR000524">
    <property type="entry name" value="Tscrpt_reg_HTH_GntR"/>
</dbReference>
<dbReference type="InterPro" id="IPR011711">
    <property type="entry name" value="GntR_C"/>
</dbReference>
<organism evidence="5 6">
    <name type="scientific">Streptomyces rhizosphaericus</name>
    <dbReference type="NCBI Taxonomy" id="114699"/>
    <lineage>
        <taxon>Bacteria</taxon>
        <taxon>Bacillati</taxon>
        <taxon>Actinomycetota</taxon>
        <taxon>Actinomycetes</taxon>
        <taxon>Kitasatosporales</taxon>
        <taxon>Streptomycetaceae</taxon>
        <taxon>Streptomyces</taxon>
        <taxon>Streptomyces violaceusniger group</taxon>
    </lineage>
</organism>
<evidence type="ECO:0000256" key="3">
    <source>
        <dbReference type="ARBA" id="ARBA00023163"/>
    </source>
</evidence>
<dbReference type="SMART" id="SM00895">
    <property type="entry name" value="FCD"/>
    <property type="match status" value="1"/>
</dbReference>
<evidence type="ECO:0000259" key="4">
    <source>
        <dbReference type="PROSITE" id="PS50949"/>
    </source>
</evidence>
<evidence type="ECO:0000313" key="5">
    <source>
        <dbReference type="EMBL" id="NEW70145.1"/>
    </source>
</evidence>
<proteinExistence type="predicted"/>
<dbReference type="Pfam" id="PF07729">
    <property type="entry name" value="FCD"/>
    <property type="match status" value="1"/>
</dbReference>
<dbReference type="Pfam" id="PF00392">
    <property type="entry name" value="GntR"/>
    <property type="match status" value="1"/>
</dbReference>
<accession>A0A6G4AA12</accession>
<dbReference type="InterPro" id="IPR036388">
    <property type="entry name" value="WH-like_DNA-bd_sf"/>
</dbReference>
<dbReference type="EMBL" id="JAAIKT010000005">
    <property type="protein sequence ID" value="NEW70145.1"/>
    <property type="molecule type" value="Genomic_DNA"/>
</dbReference>
<dbReference type="Gene3D" id="1.10.10.10">
    <property type="entry name" value="Winged helix-like DNA-binding domain superfamily/Winged helix DNA-binding domain"/>
    <property type="match status" value="1"/>
</dbReference>
<reference evidence="5" key="1">
    <citation type="submission" date="2020-02" db="EMBL/GenBank/DDBJ databases">
        <title>A new Streptomyces sp. for controlling soil-borne diseases.</title>
        <authorList>
            <person name="Li X."/>
            <person name="Tian Y."/>
            <person name="Gao K."/>
        </authorList>
    </citation>
    <scope>NUCLEOTIDE SEQUENCE [LARGE SCALE GENOMIC DNA]</scope>
    <source>
        <strain evidence="5">0250</strain>
    </source>
</reference>
<evidence type="ECO:0000256" key="2">
    <source>
        <dbReference type="ARBA" id="ARBA00023125"/>
    </source>
</evidence>
<dbReference type="PANTHER" id="PTHR43537:SF24">
    <property type="entry name" value="GLUCONATE OPERON TRANSCRIPTIONAL REPRESSOR"/>
    <property type="match status" value="1"/>
</dbReference>
<keyword evidence="2" id="KW-0238">DNA-binding</keyword>
<dbReference type="Proteomes" id="UP000476310">
    <property type="component" value="Unassembled WGS sequence"/>
</dbReference>
<dbReference type="SUPFAM" id="SSF46785">
    <property type="entry name" value="Winged helix' DNA-binding domain"/>
    <property type="match status" value="1"/>
</dbReference>
<keyword evidence="1" id="KW-0805">Transcription regulation</keyword>
<dbReference type="Gene3D" id="1.20.120.530">
    <property type="entry name" value="GntR ligand-binding domain-like"/>
    <property type="match status" value="1"/>
</dbReference>
<keyword evidence="6" id="KW-1185">Reference proteome</keyword>
<evidence type="ECO:0000256" key="1">
    <source>
        <dbReference type="ARBA" id="ARBA00023015"/>
    </source>
</evidence>
<dbReference type="SMART" id="SM00345">
    <property type="entry name" value="HTH_GNTR"/>
    <property type="match status" value="1"/>
</dbReference>
<dbReference type="GO" id="GO:0003677">
    <property type="term" value="F:DNA binding"/>
    <property type="evidence" value="ECO:0007669"/>
    <property type="project" value="UniProtKB-KW"/>
</dbReference>
<dbReference type="InterPro" id="IPR008920">
    <property type="entry name" value="TF_FadR/GntR_C"/>
</dbReference>
<dbReference type="CDD" id="cd07377">
    <property type="entry name" value="WHTH_GntR"/>
    <property type="match status" value="1"/>
</dbReference>
<dbReference type="PROSITE" id="PS50949">
    <property type="entry name" value="HTH_GNTR"/>
    <property type="match status" value="1"/>
</dbReference>
<comment type="caution">
    <text evidence="5">The sequence shown here is derived from an EMBL/GenBank/DDBJ whole genome shotgun (WGS) entry which is preliminary data.</text>
</comment>